<keyword evidence="5 13" id="KW-0285">Flavoprotein</keyword>
<dbReference type="InterPro" id="IPR006091">
    <property type="entry name" value="Acyl-CoA_Oxase/DH_mid-dom"/>
</dbReference>
<keyword evidence="6 13" id="KW-0274">FAD</keyword>
<accession>A0ABP0KJY6</accession>
<dbReference type="SUPFAM" id="SSF47203">
    <property type="entry name" value="Acyl-CoA dehydrogenase C-terminal domain-like"/>
    <property type="match status" value="1"/>
</dbReference>
<dbReference type="Pfam" id="PF00441">
    <property type="entry name" value="Acyl-CoA_dh_1"/>
    <property type="match status" value="1"/>
</dbReference>
<dbReference type="EC" id="1.3.8.5" evidence="11"/>
<dbReference type="InterPro" id="IPR037069">
    <property type="entry name" value="AcylCoA_DH/ox_N_sf"/>
</dbReference>
<protein>
    <recommendedName>
        <fullName evidence="11">short-chain 2-methylacyl-CoA dehydrogenase</fullName>
        <ecNumber evidence="11">1.3.8.5</ecNumber>
    </recommendedName>
</protein>
<dbReference type="Gene3D" id="1.10.540.10">
    <property type="entry name" value="Acyl-CoA dehydrogenase/oxidase, N-terminal domain"/>
    <property type="match status" value="1"/>
</dbReference>
<dbReference type="InterPro" id="IPR009100">
    <property type="entry name" value="AcylCoA_DH/oxidase_NM_dom_sf"/>
</dbReference>
<dbReference type="InterPro" id="IPR013786">
    <property type="entry name" value="AcylCoA_DH/ox_N"/>
</dbReference>
<evidence type="ECO:0000256" key="13">
    <source>
        <dbReference type="RuleBase" id="RU362125"/>
    </source>
</evidence>
<feature type="domain" description="Acyl-CoA dehydrogenase/oxidase C-terminal" evidence="14">
    <location>
        <begin position="205"/>
        <end position="324"/>
    </location>
</feature>
<evidence type="ECO:0000259" key="16">
    <source>
        <dbReference type="Pfam" id="PF02771"/>
    </source>
</evidence>
<sequence length="364" mass="39316">MGIEVPSEFGGVELGFTAACLAIEEVAKVDPAVSALMDIHNTLLVTAFKRYGSKELQERYLPRLAADTVGSFCLSEPNSGSDAFALKTKAVQDGSDWVLDGGKSWISNSLEAGIFVVFANADPSKGHRGITAFVVDLDNKGLQIGKKAHFTESPIRKEDKLGIRASSTCELVFEGCRVPKEAVLGEAVGENPCYWKGLPMAHVVGQGYKIAIELLNEGRIGIGAQMVGLAQGAFDYAMRYMVTRKQFGQSIADFQGMQFQYARARMEIEAARLLVFNAARLKESGRPFMVEAAMAKLKASEVAQDVSSQCIDWLGGVGFTREPPGSTASNGDLDWSRSTGSWGVRSPIEVATEAIRWVLQRSGS</sequence>
<evidence type="ECO:0000259" key="15">
    <source>
        <dbReference type="Pfam" id="PF02770"/>
    </source>
</evidence>
<evidence type="ECO:0000256" key="10">
    <source>
        <dbReference type="ARBA" id="ARBA00037895"/>
    </source>
</evidence>
<dbReference type="Gene3D" id="2.40.110.10">
    <property type="entry name" value="Butyryl-CoA Dehydrogenase, subunit A, domain 2"/>
    <property type="match status" value="1"/>
</dbReference>
<dbReference type="PANTHER" id="PTHR43884:SF1">
    <property type="entry name" value="SHORT_BRANCHED CHAIN SPECIFIC ACYL-COA DEHYDROGENASE, MITOCHONDRIAL"/>
    <property type="match status" value="1"/>
</dbReference>
<comment type="catalytic activity">
    <reaction evidence="12">
        <text>2-methylbutanoyl-CoA + oxidized [electron-transfer flavoprotein] + H(+) = (2E)-2-methylbut-2-enoyl-CoA + reduced [electron-transfer flavoprotein]</text>
        <dbReference type="Rhea" id="RHEA:43780"/>
        <dbReference type="Rhea" id="RHEA-COMP:10685"/>
        <dbReference type="Rhea" id="RHEA-COMP:10686"/>
        <dbReference type="ChEBI" id="CHEBI:15378"/>
        <dbReference type="ChEBI" id="CHEBI:57336"/>
        <dbReference type="ChEBI" id="CHEBI:57337"/>
        <dbReference type="ChEBI" id="CHEBI:57692"/>
        <dbReference type="ChEBI" id="CHEBI:58307"/>
        <dbReference type="EC" id="1.3.8.5"/>
    </reaction>
    <physiologicalReaction direction="left-to-right" evidence="12">
        <dbReference type="Rhea" id="RHEA:43781"/>
    </physiologicalReaction>
</comment>
<comment type="subunit">
    <text evidence="4">Homotetramer.</text>
</comment>
<dbReference type="InterPro" id="IPR006089">
    <property type="entry name" value="Acyl-CoA_DH_CS"/>
</dbReference>
<evidence type="ECO:0000313" key="17">
    <source>
        <dbReference type="EMBL" id="CAK9026600.1"/>
    </source>
</evidence>
<gene>
    <name evidence="17" type="ORF">CCMP2556_LOCUS16439</name>
</gene>
<keyword evidence="7" id="KW-0276">Fatty acid metabolism</keyword>
<dbReference type="InterPro" id="IPR036250">
    <property type="entry name" value="AcylCo_DH-like_C"/>
</dbReference>
<feature type="domain" description="Acyl-CoA oxidase/dehydrogenase middle" evidence="15">
    <location>
        <begin position="71"/>
        <end position="176"/>
    </location>
</feature>
<keyword evidence="9" id="KW-0443">Lipid metabolism</keyword>
<evidence type="ECO:0000256" key="11">
    <source>
        <dbReference type="ARBA" id="ARBA00039036"/>
    </source>
</evidence>
<dbReference type="PANTHER" id="PTHR43884">
    <property type="entry name" value="ACYL-COA DEHYDROGENASE"/>
    <property type="match status" value="1"/>
</dbReference>
<evidence type="ECO:0000256" key="5">
    <source>
        <dbReference type="ARBA" id="ARBA00022630"/>
    </source>
</evidence>
<evidence type="ECO:0000256" key="6">
    <source>
        <dbReference type="ARBA" id="ARBA00022827"/>
    </source>
</evidence>
<keyword evidence="18" id="KW-1185">Reference proteome</keyword>
<evidence type="ECO:0000256" key="9">
    <source>
        <dbReference type="ARBA" id="ARBA00023098"/>
    </source>
</evidence>
<comment type="cofactor">
    <cofactor evidence="1 13">
        <name>FAD</name>
        <dbReference type="ChEBI" id="CHEBI:57692"/>
    </cofactor>
</comment>
<comment type="pathway">
    <text evidence="10">Amino-acid degradation; L-isoleucine degradation.</text>
</comment>
<comment type="caution">
    <text evidence="17">The sequence shown here is derived from an EMBL/GenBank/DDBJ whole genome shotgun (WGS) entry which is preliminary data.</text>
</comment>
<feature type="domain" description="Acyl-CoA dehydrogenase/oxidase N-terminal" evidence="16">
    <location>
        <begin position="1"/>
        <end position="66"/>
    </location>
</feature>
<evidence type="ECO:0000256" key="12">
    <source>
        <dbReference type="ARBA" id="ARBA00048235"/>
    </source>
</evidence>
<dbReference type="Pfam" id="PF02771">
    <property type="entry name" value="Acyl-CoA_dh_N"/>
    <property type="match status" value="1"/>
</dbReference>
<organism evidence="17 18">
    <name type="scientific">Durusdinium trenchii</name>
    <dbReference type="NCBI Taxonomy" id="1381693"/>
    <lineage>
        <taxon>Eukaryota</taxon>
        <taxon>Sar</taxon>
        <taxon>Alveolata</taxon>
        <taxon>Dinophyceae</taxon>
        <taxon>Suessiales</taxon>
        <taxon>Symbiodiniaceae</taxon>
        <taxon>Durusdinium</taxon>
    </lineage>
</organism>
<evidence type="ECO:0000256" key="3">
    <source>
        <dbReference type="ARBA" id="ARBA00009347"/>
    </source>
</evidence>
<dbReference type="Proteomes" id="UP001642484">
    <property type="component" value="Unassembled WGS sequence"/>
</dbReference>
<dbReference type="InterPro" id="IPR046373">
    <property type="entry name" value="Acyl-CoA_Oxase/DH_mid-dom_sf"/>
</dbReference>
<evidence type="ECO:0000256" key="1">
    <source>
        <dbReference type="ARBA" id="ARBA00001974"/>
    </source>
</evidence>
<dbReference type="InterPro" id="IPR009075">
    <property type="entry name" value="AcylCo_DH/oxidase_C"/>
</dbReference>
<comment type="pathway">
    <text evidence="2">Lipid metabolism; mitochondrial fatty acid beta-oxidation.</text>
</comment>
<keyword evidence="8 13" id="KW-0560">Oxidoreductase</keyword>
<dbReference type="SUPFAM" id="SSF56645">
    <property type="entry name" value="Acyl-CoA dehydrogenase NM domain-like"/>
    <property type="match status" value="1"/>
</dbReference>
<name>A0ABP0KJY6_9DINO</name>
<dbReference type="EMBL" id="CAXAMN010008791">
    <property type="protein sequence ID" value="CAK9026600.1"/>
    <property type="molecule type" value="Genomic_DNA"/>
</dbReference>
<evidence type="ECO:0000256" key="7">
    <source>
        <dbReference type="ARBA" id="ARBA00022832"/>
    </source>
</evidence>
<evidence type="ECO:0000259" key="14">
    <source>
        <dbReference type="Pfam" id="PF00441"/>
    </source>
</evidence>
<dbReference type="Pfam" id="PF02770">
    <property type="entry name" value="Acyl-CoA_dh_M"/>
    <property type="match status" value="1"/>
</dbReference>
<dbReference type="PROSITE" id="PS00072">
    <property type="entry name" value="ACYL_COA_DH_1"/>
    <property type="match status" value="1"/>
</dbReference>
<comment type="similarity">
    <text evidence="3 13">Belongs to the acyl-CoA dehydrogenase family.</text>
</comment>
<evidence type="ECO:0000256" key="8">
    <source>
        <dbReference type="ARBA" id="ARBA00023002"/>
    </source>
</evidence>
<evidence type="ECO:0000256" key="2">
    <source>
        <dbReference type="ARBA" id="ARBA00005198"/>
    </source>
</evidence>
<evidence type="ECO:0000256" key="4">
    <source>
        <dbReference type="ARBA" id="ARBA00011881"/>
    </source>
</evidence>
<reference evidence="17 18" key="1">
    <citation type="submission" date="2024-02" db="EMBL/GenBank/DDBJ databases">
        <authorList>
            <person name="Chen Y."/>
            <person name="Shah S."/>
            <person name="Dougan E. K."/>
            <person name="Thang M."/>
            <person name="Chan C."/>
        </authorList>
    </citation>
    <scope>NUCLEOTIDE SEQUENCE [LARGE SCALE GENOMIC DNA]</scope>
</reference>
<proteinExistence type="inferred from homology"/>
<evidence type="ECO:0000313" key="18">
    <source>
        <dbReference type="Proteomes" id="UP001642484"/>
    </source>
</evidence>
<dbReference type="Gene3D" id="1.20.140.10">
    <property type="entry name" value="Butyryl-CoA Dehydrogenase, subunit A, domain 3"/>
    <property type="match status" value="1"/>
</dbReference>